<evidence type="ECO:0000256" key="4">
    <source>
        <dbReference type="ARBA" id="ARBA00022741"/>
    </source>
</evidence>
<organism evidence="8 9">
    <name type="scientific">Acacia crassicarpa</name>
    <name type="common">northern wattle</name>
    <dbReference type="NCBI Taxonomy" id="499986"/>
    <lineage>
        <taxon>Eukaryota</taxon>
        <taxon>Viridiplantae</taxon>
        <taxon>Streptophyta</taxon>
        <taxon>Embryophyta</taxon>
        <taxon>Tracheophyta</taxon>
        <taxon>Spermatophyta</taxon>
        <taxon>Magnoliopsida</taxon>
        <taxon>eudicotyledons</taxon>
        <taxon>Gunneridae</taxon>
        <taxon>Pentapetalae</taxon>
        <taxon>rosids</taxon>
        <taxon>fabids</taxon>
        <taxon>Fabales</taxon>
        <taxon>Fabaceae</taxon>
        <taxon>Caesalpinioideae</taxon>
        <taxon>mimosoid clade</taxon>
        <taxon>Acacieae</taxon>
        <taxon>Acacia</taxon>
    </lineage>
</organism>
<sequence>MARGFLLSTQSRPDAVNIVLSSLSRQPHKKCKLFLGFPMWHHSHHQPRYVALARCNSSSSQYPIDMSKYREAFSRRMAMAGLQPHHRIALGVSGGPDSMALCVLTLWWKTAGLKAENGGFIDGLTAIIVDHGLRAESKHEVDVVSHRISEMGIRCEIARCDWSNGRPKLGHLQEAAREMRYQMLQKVCAQHHIGVLLIAHHADDQAELFILRLSRNSGVLGLAGMPFTSQIFSTQIHSYSEVPLNYGILLVRPLLEFSKEDMYKICQGGCKDWVEDPTNQSPLFARNRIRMSLNDLSSSTFKSELKAVISACQMTRLYVDQFCYSLINEAVVIMEHGYAIIDLKILNASKIVDICLSKFMSLVLQFISQRQRPIRGSALRLLLDYIRTFPCKNSLTAAGCYLCPDPGSRGSRVLVCCSVDCPLPLKVEVFESFADRKQQCCVLNEVEKIIEHGKSYASQPVLDASNVHFMDVTSELVLTEAKRLNIISESTYRNIIELQREETDRFRSKAEDKTYSEPKHEVDTVSTLRPGHICYFMNRFIVTWRLKESIDESALSDIFTCGMELVGESWNRSCLLCVVDHSAGLELRNMIESDWLYFGKLSKYPPPNDFVQKGAIKSSEVEQTLEKKTPCFHYACVSARKALRLLKSIPVAARRSLPVLVNQHGHLLSIPTVNFSHCPRLIVEAEFKPKIPLGGGHSSFI</sequence>
<evidence type="ECO:0000256" key="1">
    <source>
        <dbReference type="ARBA" id="ARBA00013267"/>
    </source>
</evidence>
<dbReference type="NCBIfam" id="TIGR02432">
    <property type="entry name" value="lysidine_TilS_N"/>
    <property type="match status" value="1"/>
</dbReference>
<evidence type="ECO:0000259" key="7">
    <source>
        <dbReference type="Pfam" id="PF01171"/>
    </source>
</evidence>
<evidence type="ECO:0000256" key="5">
    <source>
        <dbReference type="ARBA" id="ARBA00022840"/>
    </source>
</evidence>
<comment type="caution">
    <text evidence="8">The sequence shown here is derived from an EMBL/GenBank/DDBJ whole genome shotgun (WGS) entry which is preliminary data.</text>
</comment>
<proteinExistence type="inferred from homology"/>
<dbReference type="Proteomes" id="UP001293593">
    <property type="component" value="Unassembled WGS sequence"/>
</dbReference>
<dbReference type="GO" id="GO:0032267">
    <property type="term" value="F:tRNA(Ile)-lysidine synthase activity"/>
    <property type="evidence" value="ECO:0007669"/>
    <property type="project" value="UniProtKB-EC"/>
</dbReference>
<keyword evidence="5" id="KW-0067">ATP-binding</keyword>
<accession>A0AAE1N0Q4</accession>
<evidence type="ECO:0000256" key="3">
    <source>
        <dbReference type="ARBA" id="ARBA00022694"/>
    </source>
</evidence>
<evidence type="ECO:0000256" key="2">
    <source>
        <dbReference type="ARBA" id="ARBA00022598"/>
    </source>
</evidence>
<dbReference type="Gene3D" id="3.40.50.620">
    <property type="entry name" value="HUPs"/>
    <property type="match status" value="1"/>
</dbReference>
<dbReference type="HAMAP" id="MF_01161">
    <property type="entry name" value="tRNA_Ile_lys_synt"/>
    <property type="match status" value="1"/>
</dbReference>
<dbReference type="PANTHER" id="PTHR43033">
    <property type="entry name" value="TRNA(ILE)-LYSIDINE SYNTHASE-RELATED"/>
    <property type="match status" value="1"/>
</dbReference>
<keyword evidence="3" id="KW-0819">tRNA processing</keyword>
<name>A0AAE1N0Q4_9FABA</name>
<reference evidence="8" key="1">
    <citation type="submission" date="2023-10" db="EMBL/GenBank/DDBJ databases">
        <title>Chromosome-level genome of the transformable northern wattle, Acacia crassicarpa.</title>
        <authorList>
            <person name="Massaro I."/>
            <person name="Sinha N.R."/>
            <person name="Poethig S."/>
            <person name="Leichty A.R."/>
        </authorList>
    </citation>
    <scope>NUCLEOTIDE SEQUENCE</scope>
    <source>
        <strain evidence="8">Acra3RX</strain>
        <tissue evidence="8">Leaf</tissue>
    </source>
</reference>
<gene>
    <name evidence="8" type="ORF">QN277_012447</name>
</gene>
<feature type="domain" description="tRNA(Ile)-lysidine/2-thiocytidine synthase N-terminal" evidence="7">
    <location>
        <begin position="88"/>
        <end position="291"/>
    </location>
</feature>
<keyword evidence="2" id="KW-0436">Ligase</keyword>
<dbReference type="GO" id="GO:0008033">
    <property type="term" value="P:tRNA processing"/>
    <property type="evidence" value="ECO:0007669"/>
    <property type="project" value="UniProtKB-KW"/>
</dbReference>
<protein>
    <recommendedName>
        <fullName evidence="1">tRNA(Ile)-lysidine synthetase</fullName>
        <ecNumber evidence="1">6.3.4.19</ecNumber>
    </recommendedName>
</protein>
<dbReference type="GO" id="GO:0005524">
    <property type="term" value="F:ATP binding"/>
    <property type="evidence" value="ECO:0007669"/>
    <property type="project" value="UniProtKB-KW"/>
</dbReference>
<dbReference type="EMBL" id="JAWXYG010000002">
    <property type="protein sequence ID" value="KAK4280888.1"/>
    <property type="molecule type" value="Genomic_DNA"/>
</dbReference>
<dbReference type="SUPFAM" id="SSF52402">
    <property type="entry name" value="Adenine nucleotide alpha hydrolases-like"/>
    <property type="match status" value="1"/>
</dbReference>
<dbReference type="InterPro" id="IPR012094">
    <property type="entry name" value="tRNA_Ile_lys_synt"/>
</dbReference>
<dbReference type="InterPro" id="IPR012795">
    <property type="entry name" value="tRNA_Ile_lys_synt_N"/>
</dbReference>
<keyword evidence="9" id="KW-1185">Reference proteome</keyword>
<evidence type="ECO:0000256" key="6">
    <source>
        <dbReference type="ARBA" id="ARBA00048539"/>
    </source>
</evidence>
<dbReference type="InterPro" id="IPR011063">
    <property type="entry name" value="TilS/TtcA_N"/>
</dbReference>
<dbReference type="CDD" id="cd01992">
    <property type="entry name" value="TilS_N"/>
    <property type="match status" value="1"/>
</dbReference>
<dbReference type="AlphaFoldDB" id="A0AAE1N0Q4"/>
<evidence type="ECO:0000313" key="9">
    <source>
        <dbReference type="Proteomes" id="UP001293593"/>
    </source>
</evidence>
<comment type="catalytic activity">
    <reaction evidence="6">
        <text>cytidine(34) in tRNA(Ile2) + L-lysine + ATP = lysidine(34) in tRNA(Ile2) + AMP + diphosphate + H(+)</text>
        <dbReference type="Rhea" id="RHEA:43744"/>
        <dbReference type="Rhea" id="RHEA-COMP:10625"/>
        <dbReference type="Rhea" id="RHEA-COMP:10670"/>
        <dbReference type="ChEBI" id="CHEBI:15378"/>
        <dbReference type="ChEBI" id="CHEBI:30616"/>
        <dbReference type="ChEBI" id="CHEBI:32551"/>
        <dbReference type="ChEBI" id="CHEBI:33019"/>
        <dbReference type="ChEBI" id="CHEBI:82748"/>
        <dbReference type="ChEBI" id="CHEBI:83665"/>
        <dbReference type="ChEBI" id="CHEBI:456215"/>
        <dbReference type="EC" id="6.3.4.19"/>
    </reaction>
</comment>
<dbReference type="PANTHER" id="PTHR43033:SF5">
    <property type="entry name" value="TRNA(ILE)-LYSIDINE SYNTHETASE"/>
    <property type="match status" value="1"/>
</dbReference>
<dbReference type="Pfam" id="PF01171">
    <property type="entry name" value="ATP_bind_3"/>
    <property type="match status" value="1"/>
</dbReference>
<keyword evidence="4" id="KW-0547">Nucleotide-binding</keyword>
<dbReference type="InterPro" id="IPR014729">
    <property type="entry name" value="Rossmann-like_a/b/a_fold"/>
</dbReference>
<evidence type="ECO:0000313" key="8">
    <source>
        <dbReference type="EMBL" id="KAK4280888.1"/>
    </source>
</evidence>
<dbReference type="EC" id="6.3.4.19" evidence="1"/>